<comment type="caution">
    <text evidence="11">The sequence shown here is derived from an EMBL/GenBank/DDBJ whole genome shotgun (WGS) entry which is preliminary data.</text>
</comment>
<dbReference type="InterPro" id="IPR017853">
    <property type="entry name" value="GH"/>
</dbReference>
<organism evidence="11 12">
    <name type="scientific">Luteimonas notoginsengisoli</name>
    <dbReference type="NCBI Taxonomy" id="1578200"/>
    <lineage>
        <taxon>Bacteria</taxon>
        <taxon>Pseudomonadati</taxon>
        <taxon>Pseudomonadota</taxon>
        <taxon>Gammaproteobacteria</taxon>
        <taxon>Lysobacterales</taxon>
        <taxon>Lysobacteraceae</taxon>
        <taxon>Luteimonas</taxon>
    </lineage>
</organism>
<name>A0ABV7UVA7_9GAMM</name>
<evidence type="ECO:0000256" key="4">
    <source>
        <dbReference type="ARBA" id="ARBA00022801"/>
    </source>
</evidence>
<evidence type="ECO:0000256" key="2">
    <source>
        <dbReference type="ARBA" id="ARBA00010838"/>
    </source>
</evidence>
<dbReference type="GO" id="GO:0008422">
    <property type="term" value="F:beta-glucosidase activity"/>
    <property type="evidence" value="ECO:0007669"/>
    <property type="project" value="UniProtKB-EC"/>
</dbReference>
<dbReference type="InterPro" id="IPR033132">
    <property type="entry name" value="GH_1_N_CS"/>
</dbReference>
<dbReference type="EMBL" id="JBHRYF010000009">
    <property type="protein sequence ID" value="MFC3660950.1"/>
    <property type="molecule type" value="Genomic_DNA"/>
</dbReference>
<keyword evidence="6" id="KW-0119">Carbohydrate metabolism</keyword>
<reference evidence="12" key="1">
    <citation type="journal article" date="2019" name="Int. J. Syst. Evol. Microbiol.">
        <title>The Global Catalogue of Microorganisms (GCM) 10K type strain sequencing project: providing services to taxonomists for standard genome sequencing and annotation.</title>
        <authorList>
            <consortium name="The Broad Institute Genomics Platform"/>
            <consortium name="The Broad Institute Genome Sequencing Center for Infectious Disease"/>
            <person name="Wu L."/>
            <person name="Ma J."/>
        </authorList>
    </citation>
    <scope>NUCLEOTIDE SEQUENCE [LARGE SCALE GENOMIC DNA]</scope>
    <source>
        <strain evidence="12">KCTC 42211</strain>
    </source>
</reference>
<keyword evidence="8" id="KW-0624">Polysaccharide degradation</keyword>
<keyword evidence="5" id="KW-0136">Cellulose degradation</keyword>
<dbReference type="Pfam" id="PF00232">
    <property type="entry name" value="Glyco_hydro_1"/>
    <property type="match status" value="1"/>
</dbReference>
<dbReference type="PROSITE" id="PS00653">
    <property type="entry name" value="GLYCOSYL_HYDROL_F1_2"/>
    <property type="match status" value="1"/>
</dbReference>
<proteinExistence type="inferred from homology"/>
<evidence type="ECO:0000256" key="5">
    <source>
        <dbReference type="ARBA" id="ARBA00023001"/>
    </source>
</evidence>
<protein>
    <recommendedName>
        <fullName evidence="3 10">Beta-glucosidase</fullName>
        <ecNumber evidence="3 10">3.2.1.21</ecNumber>
    </recommendedName>
</protein>
<evidence type="ECO:0000313" key="11">
    <source>
        <dbReference type="EMBL" id="MFC3660950.1"/>
    </source>
</evidence>
<keyword evidence="4 10" id="KW-0378">Hydrolase</keyword>
<accession>A0ABV7UVA7</accession>
<keyword evidence="12" id="KW-1185">Reference proteome</keyword>
<evidence type="ECO:0000256" key="8">
    <source>
        <dbReference type="ARBA" id="ARBA00023326"/>
    </source>
</evidence>
<dbReference type="PANTHER" id="PTHR10353">
    <property type="entry name" value="GLYCOSYL HYDROLASE"/>
    <property type="match status" value="1"/>
</dbReference>
<gene>
    <name evidence="11" type="ORF">ACFOM9_12800</name>
</gene>
<dbReference type="SUPFAM" id="SSF51445">
    <property type="entry name" value="(Trans)glycosidases"/>
    <property type="match status" value="1"/>
</dbReference>
<evidence type="ECO:0000256" key="3">
    <source>
        <dbReference type="ARBA" id="ARBA00012744"/>
    </source>
</evidence>
<dbReference type="InterPro" id="IPR017736">
    <property type="entry name" value="Glyco_hydro_1_beta-glucosidase"/>
</dbReference>
<evidence type="ECO:0000256" key="7">
    <source>
        <dbReference type="ARBA" id="ARBA00023295"/>
    </source>
</evidence>
<dbReference type="Gene3D" id="3.20.20.80">
    <property type="entry name" value="Glycosidases"/>
    <property type="match status" value="1"/>
</dbReference>
<evidence type="ECO:0000256" key="9">
    <source>
        <dbReference type="PROSITE-ProRule" id="PRU10055"/>
    </source>
</evidence>
<dbReference type="NCBIfam" id="TIGR03356">
    <property type="entry name" value="BGL"/>
    <property type="match status" value="1"/>
</dbReference>
<dbReference type="PROSITE" id="PS00572">
    <property type="entry name" value="GLYCOSYL_HYDROL_F1_1"/>
    <property type="match status" value="1"/>
</dbReference>
<dbReference type="Proteomes" id="UP001595724">
    <property type="component" value="Unassembled WGS sequence"/>
</dbReference>
<feature type="active site" description="Nucleophile" evidence="9">
    <location>
        <position position="366"/>
    </location>
</feature>
<evidence type="ECO:0000256" key="10">
    <source>
        <dbReference type="RuleBase" id="RU361175"/>
    </source>
</evidence>
<keyword evidence="7 10" id="KW-0326">Glycosidase</keyword>
<evidence type="ECO:0000313" key="12">
    <source>
        <dbReference type="Proteomes" id="UP001595724"/>
    </source>
</evidence>
<comment type="catalytic activity">
    <reaction evidence="1 10">
        <text>Hydrolysis of terminal, non-reducing beta-D-glucosyl residues with release of beta-D-glucose.</text>
        <dbReference type="EC" id="3.2.1.21"/>
    </reaction>
</comment>
<evidence type="ECO:0000256" key="1">
    <source>
        <dbReference type="ARBA" id="ARBA00000448"/>
    </source>
</evidence>
<dbReference type="EC" id="3.2.1.21" evidence="3 10"/>
<sequence>MPQQAREESSPMAQAQQKDFSFPKGFLWGAATAAHQIEGSPLADGAGPSIWTRFAHTPGMTANGDTGDVACDHYRRWKDDVRLMRELGLQAYRFSVSWSRILPEGTGRVNQAGIDFYSRLVDELLANDIEPLLTLYHWDLPAALDDRGGWLNRDCADWFAEYGSVLYRALDGRVKKWVTLNEPWVVTDGGYLHGALAPGHRNRYEAPIASHNLMRAHGAAVQAYRAIGQHEIGLVVNIEPKYAASGSVDDAAAVKRAHAYMNEQYLHPALLGRYPPELGEIFGDAWPQFPPEDFELIVQPLDFIGINYYTRSVTEARRSYPLDAGPVKQPLGTYTETGWEVFPQGLTDLLLWFKQTYGDIPVYITENGAAFFDPPVADTDAAGDRRVRDPLRTDYLRQHLSAIHDAIAAGVDVRGYMAWSLMDNLEWSLGYGKRFGIVHVNYGTQERTIKDSGRWYSRVIASQGGALAEPLP</sequence>
<evidence type="ECO:0000256" key="6">
    <source>
        <dbReference type="ARBA" id="ARBA00023277"/>
    </source>
</evidence>
<dbReference type="PANTHER" id="PTHR10353:SF36">
    <property type="entry name" value="LP05116P"/>
    <property type="match status" value="1"/>
</dbReference>
<dbReference type="PRINTS" id="PR00131">
    <property type="entry name" value="GLHYDRLASE1"/>
</dbReference>
<dbReference type="InterPro" id="IPR001360">
    <property type="entry name" value="Glyco_hydro_1"/>
</dbReference>
<comment type="similarity">
    <text evidence="2 10">Belongs to the glycosyl hydrolase 1 family.</text>
</comment>
<dbReference type="InterPro" id="IPR018120">
    <property type="entry name" value="Glyco_hydro_1_AS"/>
</dbReference>